<sequence length="176" mass="18974">MGDKTYPLDDNYSKEQTVRVNVGDTQLISPEPVIDEIEKKCGVGSVLACVPKNGTGYEVVMRERRNVGEISGDSMSIQVICSKQGTSDDVTKSKVIKAVADIHTSSIMCDDVEFNGEDGNGEDAYDNGDDEDEFTDADESMEDDVTETVDNASDNGEKTKIATDNGEKSKIATDNG</sequence>
<protein>
    <submittedName>
        <fullName evidence="2">Uncharacterized protein</fullName>
    </submittedName>
</protein>
<dbReference type="Proteomes" id="UP000507470">
    <property type="component" value="Unassembled WGS sequence"/>
</dbReference>
<feature type="compositionally biased region" description="Basic and acidic residues" evidence="1">
    <location>
        <begin position="155"/>
        <end position="176"/>
    </location>
</feature>
<feature type="compositionally biased region" description="Acidic residues" evidence="1">
    <location>
        <begin position="115"/>
        <end position="147"/>
    </location>
</feature>
<name>A0A6J8DW53_MYTCO</name>
<evidence type="ECO:0000256" key="1">
    <source>
        <dbReference type="SAM" id="MobiDB-lite"/>
    </source>
</evidence>
<dbReference type="OrthoDB" id="2527451at2759"/>
<dbReference type="EMBL" id="CACVKT020007942">
    <property type="protein sequence ID" value="CAC5411982.1"/>
    <property type="molecule type" value="Genomic_DNA"/>
</dbReference>
<reference evidence="2 3" key="1">
    <citation type="submission" date="2020-06" db="EMBL/GenBank/DDBJ databases">
        <authorList>
            <person name="Li R."/>
            <person name="Bekaert M."/>
        </authorList>
    </citation>
    <scope>NUCLEOTIDE SEQUENCE [LARGE SCALE GENOMIC DNA]</scope>
    <source>
        <strain evidence="3">wild</strain>
    </source>
</reference>
<proteinExistence type="predicted"/>
<feature type="region of interest" description="Disordered" evidence="1">
    <location>
        <begin position="115"/>
        <end position="176"/>
    </location>
</feature>
<evidence type="ECO:0000313" key="2">
    <source>
        <dbReference type="EMBL" id="CAC5411982.1"/>
    </source>
</evidence>
<dbReference type="AlphaFoldDB" id="A0A6J8DW53"/>
<accession>A0A6J8DW53</accession>
<evidence type="ECO:0000313" key="3">
    <source>
        <dbReference type="Proteomes" id="UP000507470"/>
    </source>
</evidence>
<organism evidence="2 3">
    <name type="scientific">Mytilus coruscus</name>
    <name type="common">Sea mussel</name>
    <dbReference type="NCBI Taxonomy" id="42192"/>
    <lineage>
        <taxon>Eukaryota</taxon>
        <taxon>Metazoa</taxon>
        <taxon>Spiralia</taxon>
        <taxon>Lophotrochozoa</taxon>
        <taxon>Mollusca</taxon>
        <taxon>Bivalvia</taxon>
        <taxon>Autobranchia</taxon>
        <taxon>Pteriomorphia</taxon>
        <taxon>Mytilida</taxon>
        <taxon>Mytiloidea</taxon>
        <taxon>Mytilidae</taxon>
        <taxon>Mytilinae</taxon>
        <taxon>Mytilus</taxon>
    </lineage>
</organism>
<keyword evidence="3" id="KW-1185">Reference proteome</keyword>
<gene>
    <name evidence="2" type="ORF">MCOR_45009</name>
</gene>